<dbReference type="GO" id="GO:0110085">
    <property type="term" value="C:mitotic actomyosin contractile ring"/>
    <property type="evidence" value="ECO:0007669"/>
    <property type="project" value="TreeGrafter"/>
</dbReference>
<dbReference type="OrthoDB" id="6129702at2759"/>
<feature type="domain" description="CYK3 C-terminal Ig-like" evidence="2">
    <location>
        <begin position="978"/>
        <end position="1063"/>
    </location>
</feature>
<feature type="compositionally biased region" description="Polar residues" evidence="1">
    <location>
        <begin position="195"/>
        <end position="206"/>
    </location>
</feature>
<organism evidence="3 4">
    <name type="scientific">Umbelopsis vinacea</name>
    <dbReference type="NCBI Taxonomy" id="44442"/>
    <lineage>
        <taxon>Eukaryota</taxon>
        <taxon>Fungi</taxon>
        <taxon>Fungi incertae sedis</taxon>
        <taxon>Mucoromycota</taxon>
        <taxon>Mucoromycotina</taxon>
        <taxon>Umbelopsidomycetes</taxon>
        <taxon>Umbelopsidales</taxon>
        <taxon>Umbelopsidaceae</taxon>
        <taxon>Umbelopsis</taxon>
    </lineage>
</organism>
<dbReference type="PANTHER" id="PTHR46333">
    <property type="entry name" value="CYTOKINESIS PROTEIN 3"/>
    <property type="match status" value="1"/>
</dbReference>
<feature type="compositionally biased region" description="Polar residues" evidence="1">
    <location>
        <begin position="466"/>
        <end position="481"/>
    </location>
</feature>
<evidence type="ECO:0000313" key="4">
    <source>
        <dbReference type="Proteomes" id="UP000612746"/>
    </source>
</evidence>
<name>A0A8H7PHZ6_9FUNG</name>
<feature type="compositionally biased region" description="Low complexity" evidence="1">
    <location>
        <begin position="369"/>
        <end position="390"/>
    </location>
</feature>
<feature type="region of interest" description="Disordered" evidence="1">
    <location>
        <begin position="335"/>
        <end position="402"/>
    </location>
</feature>
<feature type="compositionally biased region" description="Polar residues" evidence="1">
    <location>
        <begin position="489"/>
        <end position="510"/>
    </location>
</feature>
<accession>A0A8H7PHZ6</accession>
<protein>
    <recommendedName>
        <fullName evidence="2">CYK3 C-terminal Ig-like domain-containing protein</fullName>
    </recommendedName>
</protein>
<feature type="compositionally biased region" description="Polar residues" evidence="1">
    <location>
        <begin position="391"/>
        <end position="402"/>
    </location>
</feature>
<dbReference type="AlphaFoldDB" id="A0A8H7PHZ6"/>
<feature type="compositionally biased region" description="Polar residues" evidence="1">
    <location>
        <begin position="167"/>
        <end position="186"/>
    </location>
</feature>
<feature type="region of interest" description="Disordered" evidence="1">
    <location>
        <begin position="88"/>
        <end position="111"/>
    </location>
</feature>
<gene>
    <name evidence="3" type="ORF">INT44_000027</name>
</gene>
<dbReference type="PANTHER" id="PTHR46333:SF2">
    <property type="entry name" value="CYTOKINESIS PROTEIN 3"/>
    <property type="match status" value="1"/>
</dbReference>
<dbReference type="InterPro" id="IPR052557">
    <property type="entry name" value="CAP/Cytokinesis_protein"/>
</dbReference>
<comment type="caution">
    <text evidence="3">The sequence shown here is derived from an EMBL/GenBank/DDBJ whole genome shotgun (WGS) entry which is preliminary data.</text>
</comment>
<feature type="region of interest" description="Disordered" evidence="1">
    <location>
        <begin position="430"/>
        <end position="510"/>
    </location>
</feature>
<dbReference type="GO" id="GO:0140278">
    <property type="term" value="P:mitotic division septum assembly"/>
    <property type="evidence" value="ECO:0007669"/>
    <property type="project" value="TreeGrafter"/>
</dbReference>
<dbReference type="InterPro" id="IPR038765">
    <property type="entry name" value="Papain-like_cys_pep_sf"/>
</dbReference>
<sequence>MQAATITTSKLGIPSVVIKADFTLVLTTPSLYSIMYTGTSLPSAIESPLTYETLQQCLEYAFSSPDPTAQLHTKPTRSRDDEEVQCLYNKSHRKRHSESPSSYDRSPPGQYQYIMLRNPPVEVKRQNQFGDGMLPGWMLRKRKSQPEMAVSSVQQPLPSISSPIAQHSYLSDTTNPSTTDLNNLQSLHRKPSPPLSNLQTQSQPMKQQHRYYQDTPQSPTRRSMETTSNSDEFEYVILRVPTKMRSAVHDNPGYYAQHGTSSHGAQIIAKKLSTEDALNLVAAIRAMKSPPSGPIVQVAKTPSPHQNYLTSPNWMQDNSGKYEYLILKTPVLKSSSSSATTTTPIPDTSSPKVSRSSNRTSVPTSQTRYAYSPQSMYSSASNSASTSDFSQPHSASSATSVESPIYATSNKSQVNLRSSKTDYQQAIEKPHELTPPLRQRHHSMVSAPSDVESPELYNELSKHTRSTSLSNTSYSQDMQQKPHSRERSPTSAQHLRRSASANTSLRSSNDSMRLTNDELSMHQPNHMHGHATFWNPRFEGDPSLYARKGLSQKVKEILSPRKAKIEGAMKDQHQIEKGWSVARPMTPPHVQLSMNRSGRPNPFTILKNTWDMTDGGPPLEFSETDFAQIDAYAAQVKQRGPMLTPEVLSTKFLTRPYRRDVHKVRAIFTWLVQNIGIGAPLDDHIQKRRSSMDEGSVRNDDTDWIESAELVLSKRWCRTSVGMARLFCELCIAAGLEETRMIYGYSRSPRDSQDIATLPNGKIKKNHAWCAVKIESEYRFIDCYIASQFHPLNEGIIQDEWFIKRPLEMIYTHLPSSKGCQYLDPPIETETFFALPHVCAPYFLYNMSVVNFDPTNIELVDDQVCHLDIAIDEGVSCYAEVETRTNYGEHDQAVISRKTLSQCMYLGSKRICRVKAVLPPDCRVGWLKIYAGPRYISSGSTHEKAPVNPYYLAMTYKLTHSGVSSYDFEFVQKFHTPQEFYIQEPQCYNLFPLQTYTFRLFSLGGRNQKLALRSPGGRMYKLLYYPQDISYDGTVTVSEVGIWNLVSLQQNTGGWHSIASWECTA</sequence>
<dbReference type="SUPFAM" id="SSF54001">
    <property type="entry name" value="Cysteine proteinases"/>
    <property type="match status" value="1"/>
</dbReference>
<dbReference type="InterPro" id="IPR056409">
    <property type="entry name" value="Ig_CYK3_C"/>
</dbReference>
<proteinExistence type="predicted"/>
<dbReference type="Proteomes" id="UP000612746">
    <property type="component" value="Unassembled WGS sequence"/>
</dbReference>
<feature type="region of interest" description="Disordered" evidence="1">
    <location>
        <begin position="167"/>
        <end position="230"/>
    </location>
</feature>
<keyword evidence="4" id="KW-1185">Reference proteome</keyword>
<dbReference type="Pfam" id="PF24584">
    <property type="entry name" value="Ig_CYK3_C"/>
    <property type="match status" value="1"/>
</dbReference>
<feature type="compositionally biased region" description="Polar residues" evidence="1">
    <location>
        <begin position="352"/>
        <end position="368"/>
    </location>
</feature>
<evidence type="ECO:0000313" key="3">
    <source>
        <dbReference type="EMBL" id="KAG2173914.1"/>
    </source>
</evidence>
<evidence type="ECO:0000259" key="2">
    <source>
        <dbReference type="Pfam" id="PF24584"/>
    </source>
</evidence>
<feature type="compositionally biased region" description="Polar residues" evidence="1">
    <location>
        <begin position="214"/>
        <end position="230"/>
    </location>
</feature>
<reference evidence="3" key="1">
    <citation type="submission" date="2020-12" db="EMBL/GenBank/DDBJ databases">
        <title>Metabolic potential, ecology and presence of endohyphal bacteria is reflected in genomic diversity of Mucoromycotina.</title>
        <authorList>
            <person name="Muszewska A."/>
            <person name="Okrasinska A."/>
            <person name="Steczkiewicz K."/>
            <person name="Drgas O."/>
            <person name="Orlowska M."/>
            <person name="Perlinska-Lenart U."/>
            <person name="Aleksandrzak-Piekarczyk T."/>
            <person name="Szatraj K."/>
            <person name="Zielenkiewicz U."/>
            <person name="Pilsyk S."/>
            <person name="Malc E."/>
            <person name="Mieczkowski P."/>
            <person name="Kruszewska J.S."/>
            <person name="Biernat P."/>
            <person name="Pawlowska J."/>
        </authorList>
    </citation>
    <scope>NUCLEOTIDE SEQUENCE</scope>
    <source>
        <strain evidence="3">WA0000051536</strain>
    </source>
</reference>
<evidence type="ECO:0000256" key="1">
    <source>
        <dbReference type="SAM" id="MobiDB-lite"/>
    </source>
</evidence>
<feature type="compositionally biased region" description="Low complexity" evidence="1">
    <location>
        <begin position="335"/>
        <end position="351"/>
    </location>
</feature>
<dbReference type="EMBL" id="JAEPRA010000017">
    <property type="protein sequence ID" value="KAG2173914.1"/>
    <property type="molecule type" value="Genomic_DNA"/>
</dbReference>